<keyword evidence="2" id="KW-1185">Reference proteome</keyword>
<sequence length="188" mass="20685">MNGRQITGSWVGGLMPGPGRRPFAGLDSQKLHITDAVETISRCSRLPYYIHLSISVYAEESCKTNHLKFQGDRHGAMCVGVHVYSLFYYTATSQLGQIVEEGQRPAILSQFSTHLLDAKPSALPLDHIPLHHAISLASTTLRVYPYYLDESHIHHIEYYTTIEGGGGEEMRLPGGAAGGRIYSDETGV</sequence>
<gene>
    <name evidence="1" type="ORF">P167DRAFT_257135</name>
</gene>
<dbReference type="Proteomes" id="UP000277580">
    <property type="component" value="Unassembled WGS sequence"/>
</dbReference>
<organism evidence="1 2">
    <name type="scientific">Morchella conica CCBAS932</name>
    <dbReference type="NCBI Taxonomy" id="1392247"/>
    <lineage>
        <taxon>Eukaryota</taxon>
        <taxon>Fungi</taxon>
        <taxon>Dikarya</taxon>
        <taxon>Ascomycota</taxon>
        <taxon>Pezizomycotina</taxon>
        <taxon>Pezizomycetes</taxon>
        <taxon>Pezizales</taxon>
        <taxon>Morchellaceae</taxon>
        <taxon>Morchella</taxon>
    </lineage>
</organism>
<dbReference type="AlphaFoldDB" id="A0A3N4KIU5"/>
<dbReference type="EMBL" id="ML119143">
    <property type="protein sequence ID" value="RPB10487.1"/>
    <property type="molecule type" value="Genomic_DNA"/>
</dbReference>
<accession>A0A3N4KIU5</accession>
<dbReference type="InParanoid" id="A0A3N4KIU5"/>
<evidence type="ECO:0000313" key="2">
    <source>
        <dbReference type="Proteomes" id="UP000277580"/>
    </source>
</evidence>
<reference evidence="1 2" key="1">
    <citation type="journal article" date="2018" name="Nat. Ecol. Evol.">
        <title>Pezizomycetes genomes reveal the molecular basis of ectomycorrhizal truffle lifestyle.</title>
        <authorList>
            <person name="Murat C."/>
            <person name="Payen T."/>
            <person name="Noel B."/>
            <person name="Kuo A."/>
            <person name="Morin E."/>
            <person name="Chen J."/>
            <person name="Kohler A."/>
            <person name="Krizsan K."/>
            <person name="Balestrini R."/>
            <person name="Da Silva C."/>
            <person name="Montanini B."/>
            <person name="Hainaut M."/>
            <person name="Levati E."/>
            <person name="Barry K.W."/>
            <person name="Belfiori B."/>
            <person name="Cichocki N."/>
            <person name="Clum A."/>
            <person name="Dockter R.B."/>
            <person name="Fauchery L."/>
            <person name="Guy J."/>
            <person name="Iotti M."/>
            <person name="Le Tacon F."/>
            <person name="Lindquist E.A."/>
            <person name="Lipzen A."/>
            <person name="Malagnac F."/>
            <person name="Mello A."/>
            <person name="Molinier V."/>
            <person name="Miyauchi S."/>
            <person name="Poulain J."/>
            <person name="Riccioni C."/>
            <person name="Rubini A."/>
            <person name="Sitrit Y."/>
            <person name="Splivallo R."/>
            <person name="Traeger S."/>
            <person name="Wang M."/>
            <person name="Zifcakova L."/>
            <person name="Wipf D."/>
            <person name="Zambonelli A."/>
            <person name="Paolocci F."/>
            <person name="Nowrousian M."/>
            <person name="Ottonello S."/>
            <person name="Baldrian P."/>
            <person name="Spatafora J.W."/>
            <person name="Henrissat B."/>
            <person name="Nagy L.G."/>
            <person name="Aury J.M."/>
            <person name="Wincker P."/>
            <person name="Grigoriev I.V."/>
            <person name="Bonfante P."/>
            <person name="Martin F.M."/>
        </authorList>
    </citation>
    <scope>NUCLEOTIDE SEQUENCE [LARGE SCALE GENOMIC DNA]</scope>
    <source>
        <strain evidence="1 2">CCBAS932</strain>
    </source>
</reference>
<name>A0A3N4KIU5_9PEZI</name>
<evidence type="ECO:0000313" key="1">
    <source>
        <dbReference type="EMBL" id="RPB10487.1"/>
    </source>
</evidence>
<proteinExistence type="predicted"/>
<protein>
    <submittedName>
        <fullName evidence="1">Uncharacterized protein</fullName>
    </submittedName>
</protein>